<dbReference type="EMBL" id="CM007387">
    <property type="protein sequence ID" value="ONK65567.1"/>
    <property type="molecule type" value="Genomic_DNA"/>
</dbReference>
<dbReference type="InterPro" id="IPR051428">
    <property type="entry name" value="Sphingo_Act-Surfact_Prot"/>
</dbReference>
<gene>
    <name evidence="4" type="ORF">A4U43_C07F38420</name>
</gene>
<proteinExistence type="predicted"/>
<feature type="chain" id="PRO_5024359354" description="Saposin B-type domain-containing protein" evidence="2">
    <location>
        <begin position="23"/>
        <end position="215"/>
    </location>
</feature>
<dbReference type="InterPro" id="IPR008139">
    <property type="entry name" value="SaposinB_dom"/>
</dbReference>
<dbReference type="OrthoDB" id="69496at2759"/>
<dbReference type="PANTHER" id="PTHR11480">
    <property type="entry name" value="SAPOSIN-RELATED"/>
    <property type="match status" value="1"/>
</dbReference>
<dbReference type="Gramene" id="ONK65567">
    <property type="protein sequence ID" value="ONK65567"/>
    <property type="gene ID" value="A4U43_C07F38420"/>
</dbReference>
<organism evidence="4 5">
    <name type="scientific">Asparagus officinalis</name>
    <name type="common">Garden asparagus</name>
    <dbReference type="NCBI Taxonomy" id="4686"/>
    <lineage>
        <taxon>Eukaryota</taxon>
        <taxon>Viridiplantae</taxon>
        <taxon>Streptophyta</taxon>
        <taxon>Embryophyta</taxon>
        <taxon>Tracheophyta</taxon>
        <taxon>Spermatophyta</taxon>
        <taxon>Magnoliopsida</taxon>
        <taxon>Liliopsida</taxon>
        <taxon>Asparagales</taxon>
        <taxon>Asparagaceae</taxon>
        <taxon>Asparagoideae</taxon>
        <taxon>Asparagus</taxon>
    </lineage>
</organism>
<feature type="domain" description="Saposin B-type" evidence="3">
    <location>
        <begin position="31"/>
        <end position="112"/>
    </location>
</feature>
<dbReference type="SUPFAM" id="SSF47862">
    <property type="entry name" value="Saposin"/>
    <property type="match status" value="2"/>
</dbReference>
<name>A0A5P1EK61_ASPOF</name>
<accession>A0A5P1EK61</accession>
<evidence type="ECO:0000313" key="4">
    <source>
        <dbReference type="EMBL" id="ONK65567.1"/>
    </source>
</evidence>
<dbReference type="Proteomes" id="UP000243459">
    <property type="component" value="Chromosome 7"/>
</dbReference>
<evidence type="ECO:0000259" key="3">
    <source>
        <dbReference type="PROSITE" id="PS50015"/>
    </source>
</evidence>
<dbReference type="SMART" id="SM00741">
    <property type="entry name" value="SapB"/>
    <property type="match status" value="2"/>
</dbReference>
<evidence type="ECO:0000313" key="5">
    <source>
        <dbReference type="Proteomes" id="UP000243459"/>
    </source>
</evidence>
<dbReference type="Gene3D" id="1.10.225.10">
    <property type="entry name" value="Saposin-like"/>
    <property type="match status" value="2"/>
</dbReference>
<keyword evidence="1" id="KW-1015">Disulfide bond</keyword>
<evidence type="ECO:0000256" key="2">
    <source>
        <dbReference type="SAM" id="SignalP"/>
    </source>
</evidence>
<feature type="domain" description="Saposin B-type" evidence="3">
    <location>
        <begin position="135"/>
        <end position="214"/>
    </location>
</feature>
<reference evidence="5" key="1">
    <citation type="journal article" date="2017" name="Nat. Commun.">
        <title>The asparagus genome sheds light on the origin and evolution of a young Y chromosome.</title>
        <authorList>
            <person name="Harkess A."/>
            <person name="Zhou J."/>
            <person name="Xu C."/>
            <person name="Bowers J.E."/>
            <person name="Van der Hulst R."/>
            <person name="Ayyampalayam S."/>
            <person name="Mercati F."/>
            <person name="Riccardi P."/>
            <person name="McKain M.R."/>
            <person name="Kakrana A."/>
            <person name="Tang H."/>
            <person name="Ray J."/>
            <person name="Groenendijk J."/>
            <person name="Arikit S."/>
            <person name="Mathioni S.M."/>
            <person name="Nakano M."/>
            <person name="Shan H."/>
            <person name="Telgmann-Rauber A."/>
            <person name="Kanno A."/>
            <person name="Yue Z."/>
            <person name="Chen H."/>
            <person name="Li W."/>
            <person name="Chen Y."/>
            <person name="Xu X."/>
            <person name="Zhang Y."/>
            <person name="Luo S."/>
            <person name="Chen H."/>
            <person name="Gao J."/>
            <person name="Mao Z."/>
            <person name="Pires J.C."/>
            <person name="Luo M."/>
            <person name="Kudrna D."/>
            <person name="Wing R.A."/>
            <person name="Meyers B.C."/>
            <person name="Yi K."/>
            <person name="Kong H."/>
            <person name="Lavrijsen P."/>
            <person name="Sunseri F."/>
            <person name="Falavigna A."/>
            <person name="Ye Y."/>
            <person name="Leebens-Mack J.H."/>
            <person name="Chen G."/>
        </authorList>
    </citation>
    <scope>NUCLEOTIDE SEQUENCE [LARGE SCALE GENOMIC DNA]</scope>
    <source>
        <strain evidence="5">cv. DH0086</strain>
    </source>
</reference>
<keyword evidence="2" id="KW-0732">Signal</keyword>
<dbReference type="OMA" id="GTLFYCQ"/>
<evidence type="ECO:0000256" key="1">
    <source>
        <dbReference type="ARBA" id="ARBA00023157"/>
    </source>
</evidence>
<protein>
    <recommendedName>
        <fullName evidence="3">Saposin B-type domain-containing protein</fullName>
    </recommendedName>
</protein>
<dbReference type="PROSITE" id="PS50015">
    <property type="entry name" value="SAP_B"/>
    <property type="match status" value="2"/>
</dbReference>
<dbReference type="AlphaFoldDB" id="A0A5P1EK61"/>
<dbReference type="InterPro" id="IPR011001">
    <property type="entry name" value="Saposin-like"/>
</dbReference>
<sequence>MMEMRMLSCFAILLVLLAHVDARNKVEPIPTDEACETCLEPSRHAKETLRDTKLFEKLGMISTEVCDILPSDFKPKCLETSEAYVHRTRLLVTGIFSEKTLCNSTGLCLLKSMFTVINGLASVNDNPEEEDGVADESTCAACRRSVKDIFAQLNKPKMRVRVMESLIEYCEEVEDSEKTCKQKVYKYAPMVLSKLEKLKTTEFCRMMGFCDEGTL</sequence>
<dbReference type="PANTHER" id="PTHR11480:SF87">
    <property type="entry name" value="PROSAPOSIN-LIKE"/>
    <property type="match status" value="1"/>
</dbReference>
<keyword evidence="5" id="KW-1185">Reference proteome</keyword>
<feature type="signal peptide" evidence="2">
    <location>
        <begin position="1"/>
        <end position="22"/>
    </location>
</feature>